<reference evidence="4 5" key="1">
    <citation type="submission" date="2020-07" db="EMBL/GenBank/DDBJ databases">
        <title>Sequencing the genomes of 1000 actinobacteria strains.</title>
        <authorList>
            <person name="Klenk H.-P."/>
        </authorList>
    </citation>
    <scope>NUCLEOTIDE SEQUENCE [LARGE SCALE GENOMIC DNA]</scope>
    <source>
        <strain evidence="4 5">DSM 19087</strain>
    </source>
</reference>
<dbReference type="SUPFAM" id="SSF53448">
    <property type="entry name" value="Nucleotide-diphospho-sugar transferases"/>
    <property type="match status" value="1"/>
</dbReference>
<feature type="domain" description="MobA-like NTP transferase" evidence="2">
    <location>
        <begin position="6"/>
        <end position="160"/>
    </location>
</feature>
<reference evidence="3" key="2">
    <citation type="submission" date="2020-09" db="EMBL/GenBank/DDBJ databases">
        <title>Novel species in genus Aeromicrobium.</title>
        <authorList>
            <person name="Zhang G."/>
        </authorList>
    </citation>
    <scope>NUCLEOTIDE SEQUENCE</scope>
    <source>
        <strain evidence="3">SSW1-57</strain>
    </source>
</reference>
<comment type="caution">
    <text evidence="3">The sequence shown here is derived from an EMBL/GenBank/DDBJ whole genome shotgun (WGS) entry which is preliminary data.</text>
</comment>
<evidence type="ECO:0000313" key="6">
    <source>
        <dbReference type="Proteomes" id="UP000659061"/>
    </source>
</evidence>
<gene>
    <name evidence="4" type="ORF">BJ975_000562</name>
    <name evidence="3" type="ORF">IDH50_01545</name>
</gene>
<dbReference type="GO" id="GO:0016779">
    <property type="term" value="F:nucleotidyltransferase activity"/>
    <property type="evidence" value="ECO:0007669"/>
    <property type="project" value="TreeGrafter"/>
</dbReference>
<dbReference type="InterPro" id="IPR029044">
    <property type="entry name" value="Nucleotide-diphossugar_trans"/>
</dbReference>
<dbReference type="EMBL" id="JACBZN010000001">
    <property type="protein sequence ID" value="NYI37187.1"/>
    <property type="molecule type" value="Genomic_DNA"/>
</dbReference>
<protein>
    <submittedName>
        <fullName evidence="4">Molybdopterin-guanine dinucleotide biosynthesis protein A</fullName>
    </submittedName>
    <submittedName>
        <fullName evidence="3">NTP transferase domain-containing protein</fullName>
    </submittedName>
</protein>
<accession>A0A8I0FUA2</accession>
<evidence type="ECO:0000259" key="2">
    <source>
        <dbReference type="Pfam" id="PF12804"/>
    </source>
</evidence>
<dbReference type="Gene3D" id="3.90.550.10">
    <property type="entry name" value="Spore Coat Polysaccharide Biosynthesis Protein SpsA, Chain A"/>
    <property type="match status" value="1"/>
</dbReference>
<keyword evidence="1 3" id="KW-0808">Transferase</keyword>
<dbReference type="PANTHER" id="PTHR19136:SF81">
    <property type="entry name" value="MOLYBDENUM COFACTOR GUANYLYLTRANSFERASE"/>
    <property type="match status" value="1"/>
</dbReference>
<evidence type="ECO:0000313" key="3">
    <source>
        <dbReference type="EMBL" id="MBD1268906.1"/>
    </source>
</evidence>
<dbReference type="EMBL" id="JACWMT010000001">
    <property type="protein sequence ID" value="MBD1268906.1"/>
    <property type="molecule type" value="Genomic_DNA"/>
</dbReference>
<dbReference type="Pfam" id="PF12804">
    <property type="entry name" value="NTP_transf_3"/>
    <property type="match status" value="1"/>
</dbReference>
<evidence type="ECO:0000313" key="5">
    <source>
        <dbReference type="Proteomes" id="UP000587211"/>
    </source>
</evidence>
<dbReference type="AlphaFoldDB" id="A0A8I0FUA2"/>
<proteinExistence type="predicted"/>
<keyword evidence="5" id="KW-1185">Reference proteome</keyword>
<sequence>MAPFHAIVLAGGRASRLGGIDKVMVPVGGRPLLAHAVAAASQADRVVVVGPWRRLDLEREVAWVREDPPFAGPAHAVATGLAALPPDTDGEVLVLAADLVRPDLLVAALRGGEGNRVAVDPGGRRQWAACVVRVGDLAAAVATAPTEGASLRSLIGRLDPVDVPVDAAAGADVDTPDDLEEHADD</sequence>
<dbReference type="Proteomes" id="UP000587211">
    <property type="component" value="Unassembled WGS sequence"/>
</dbReference>
<dbReference type="Proteomes" id="UP000659061">
    <property type="component" value="Unassembled WGS sequence"/>
</dbReference>
<evidence type="ECO:0000313" key="4">
    <source>
        <dbReference type="EMBL" id="NYI37187.1"/>
    </source>
</evidence>
<name>A0A8I0FUA2_9ACTN</name>
<dbReference type="PANTHER" id="PTHR19136">
    <property type="entry name" value="MOLYBDENUM COFACTOR GUANYLYLTRANSFERASE"/>
    <property type="match status" value="1"/>
</dbReference>
<dbReference type="RefSeq" id="WP_179423454.1">
    <property type="nucleotide sequence ID" value="NZ_BAAAMP010000002.1"/>
</dbReference>
<evidence type="ECO:0000256" key="1">
    <source>
        <dbReference type="ARBA" id="ARBA00022679"/>
    </source>
</evidence>
<organism evidence="3 6">
    <name type="scientific">Aeromicrobium tamlense</name>
    <dbReference type="NCBI Taxonomy" id="375541"/>
    <lineage>
        <taxon>Bacteria</taxon>
        <taxon>Bacillati</taxon>
        <taxon>Actinomycetota</taxon>
        <taxon>Actinomycetes</taxon>
        <taxon>Propionibacteriales</taxon>
        <taxon>Nocardioidaceae</taxon>
        <taxon>Aeromicrobium</taxon>
    </lineage>
</organism>
<dbReference type="InterPro" id="IPR025877">
    <property type="entry name" value="MobA-like_NTP_Trfase"/>
</dbReference>